<dbReference type="GeneID" id="111109826"/>
<reference evidence="2 3" key="1">
    <citation type="submission" date="2025-04" db="UniProtKB">
        <authorList>
            <consortium name="RefSeq"/>
        </authorList>
    </citation>
    <scope>IDENTIFICATION</scope>
    <source>
        <tissue evidence="2 3">Whole sample</tissue>
    </source>
</reference>
<keyword evidence="1" id="KW-1185">Reference proteome</keyword>
<dbReference type="Proteomes" id="UP000694844">
    <property type="component" value="Chromosome 8"/>
</dbReference>
<evidence type="ECO:0000313" key="1">
    <source>
        <dbReference type="Proteomes" id="UP000694844"/>
    </source>
</evidence>
<name>A0A8B8BEH6_CRAVI</name>
<dbReference type="KEGG" id="cvn:111109826"/>
<sequence length="358" mass="37768">MGIYTVVAQIGNTLLGNTTIKLERQIGTAGRVGVFAKFDENGNVRGGGRIGHDIGPNAHASIGVDIDSKQNVYACVNGHFDGDTMKCDGQVSIDQNVRVAGSFSARQDLDTLGNIGGNIKVGSDGVSLGANGNVGPVSMNGVVNKGADGVTYDASASYLTENGYFRGKLSGSESGVSGSIEGLAHDSQGNYMSGDLQAGGHKSTTGSLNICRDPQAALQDPVSLFNTGLKKRQETYSSMAFNHAERNAVNRDGQNGSLSSMDWENSMRKKDAKVETFSTSSHSIIGSALIATAIGSTLPSSVERPSHIPTHDTRVFGNLQAQGYKRTTGRWNVCRDPSDVFKDPLRQYPTLSSKDPSI</sequence>
<evidence type="ECO:0000313" key="3">
    <source>
        <dbReference type="RefSeq" id="XP_022301776.1"/>
    </source>
</evidence>
<evidence type="ECO:0000313" key="2">
    <source>
        <dbReference type="RefSeq" id="XP_022301775.1"/>
    </source>
</evidence>
<organism evidence="1 2">
    <name type="scientific">Crassostrea virginica</name>
    <name type="common">Eastern oyster</name>
    <dbReference type="NCBI Taxonomy" id="6565"/>
    <lineage>
        <taxon>Eukaryota</taxon>
        <taxon>Metazoa</taxon>
        <taxon>Spiralia</taxon>
        <taxon>Lophotrochozoa</taxon>
        <taxon>Mollusca</taxon>
        <taxon>Bivalvia</taxon>
        <taxon>Autobranchia</taxon>
        <taxon>Pteriomorphia</taxon>
        <taxon>Ostreida</taxon>
        <taxon>Ostreoidea</taxon>
        <taxon>Ostreidae</taxon>
        <taxon>Crassostrea</taxon>
    </lineage>
</organism>
<dbReference type="RefSeq" id="XP_022301775.1">
    <property type="nucleotide sequence ID" value="XM_022446067.1"/>
</dbReference>
<gene>
    <name evidence="2 3" type="primary">LOC111109826</name>
</gene>
<protein>
    <submittedName>
        <fullName evidence="2 3">Uncharacterized protein LOC111109826</fullName>
    </submittedName>
</protein>
<dbReference type="RefSeq" id="XP_022301776.1">
    <property type="nucleotide sequence ID" value="XM_022446068.1"/>
</dbReference>
<proteinExistence type="predicted"/>
<accession>A0A8B8BEH6</accession>
<dbReference type="AlphaFoldDB" id="A0A8B8BEH6"/>